<dbReference type="CDD" id="cd00552">
    <property type="entry name" value="RaiA"/>
    <property type="match status" value="1"/>
</dbReference>
<dbReference type="GO" id="GO:0022627">
    <property type="term" value="C:cytosolic small ribosomal subunit"/>
    <property type="evidence" value="ECO:0007669"/>
    <property type="project" value="TreeGrafter"/>
</dbReference>
<name>A0A4Q0VDR9_CLOTA</name>
<comment type="subcellular location">
    <subcellularLocation>
        <location evidence="6">Cytoplasm</location>
    </subcellularLocation>
</comment>
<reference evidence="9 10" key="1">
    <citation type="submission" date="2018-06" db="EMBL/GenBank/DDBJ databases">
        <title>Genome conservation of Clostridium tetani.</title>
        <authorList>
            <person name="Bruggemann H."/>
            <person name="Popoff M.R."/>
        </authorList>
    </citation>
    <scope>NUCLEOTIDE SEQUENCE [LARGE SCALE GENOMIC DNA]</scope>
    <source>
        <strain evidence="9 10">2017.061</strain>
    </source>
</reference>
<sequence>MRITVTGKNIEITNALRNVVEKKLEKLDKYFKPDVEAQVTLSVEKNRQIIEVTIPFNGVILRGEEANEDMYASIDLVIDKLERQIRKQKTKLQKRMHGDSLRFQFIPDYEGDKFKEESKIVKTKRFAIKPMSSEEAVLQMELIGHNFFVFESADTGEVNVVYKRKDGNYGLIEPEF</sequence>
<keyword evidence="2 6" id="KW-0810">Translation regulation</keyword>
<dbReference type="EMBL" id="AP026818">
    <property type="protein sequence ID" value="BDR79915.1"/>
    <property type="molecule type" value="Genomic_DNA"/>
</dbReference>
<dbReference type="AlphaFoldDB" id="A0A4Q0VDR9"/>
<evidence type="ECO:0000256" key="6">
    <source>
        <dbReference type="HAMAP-Rule" id="MF_00839"/>
    </source>
</evidence>
<organism evidence="9 10">
    <name type="scientific">Clostridium tetani</name>
    <dbReference type="NCBI Taxonomy" id="1513"/>
    <lineage>
        <taxon>Bacteria</taxon>
        <taxon>Bacillati</taxon>
        <taxon>Bacillota</taxon>
        <taxon>Clostridia</taxon>
        <taxon>Eubacteriales</taxon>
        <taxon>Clostridiaceae</taxon>
        <taxon>Clostridium</taxon>
    </lineage>
</organism>
<dbReference type="InterPro" id="IPR003489">
    <property type="entry name" value="RHF/RaiA"/>
</dbReference>
<evidence type="ECO:0000256" key="5">
    <source>
        <dbReference type="ARBA" id="ARBA00041148"/>
    </source>
</evidence>
<dbReference type="EMBL" id="QMAP01000006">
    <property type="protein sequence ID" value="RXI48596.1"/>
    <property type="molecule type" value="Genomic_DNA"/>
</dbReference>
<evidence type="ECO:0000313" key="8">
    <source>
        <dbReference type="EMBL" id="BDR79915.1"/>
    </source>
</evidence>
<evidence type="ECO:0000313" key="9">
    <source>
        <dbReference type="EMBL" id="RXI48596.1"/>
    </source>
</evidence>
<comment type="subunit">
    <text evidence="4">Associates exclusively with 100S ribosomes, which are dimers of 70S ribosomes.</text>
</comment>
<gene>
    <name evidence="9" type="primary">raiA</name>
    <name evidence="6" type="synonym">hpf</name>
    <name evidence="9" type="ORF">DP130_07650</name>
    <name evidence="8" type="ORF">K234311028_01610</name>
</gene>
<evidence type="ECO:0000313" key="11">
    <source>
        <dbReference type="Proteomes" id="UP001321763"/>
    </source>
</evidence>
<dbReference type="PANTHER" id="PTHR33231:SF1">
    <property type="entry name" value="30S RIBOSOMAL PROTEIN"/>
    <property type="match status" value="1"/>
</dbReference>
<dbReference type="InterPro" id="IPR036567">
    <property type="entry name" value="RHF-like"/>
</dbReference>
<evidence type="ECO:0000256" key="3">
    <source>
        <dbReference type="ARBA" id="ARBA00038434"/>
    </source>
</evidence>
<dbReference type="Pfam" id="PF02482">
    <property type="entry name" value="Ribosomal_S30AE"/>
    <property type="match status" value="1"/>
</dbReference>
<evidence type="ECO:0000256" key="4">
    <source>
        <dbReference type="ARBA" id="ARBA00038695"/>
    </source>
</evidence>
<dbReference type="Gene3D" id="3.30.160.100">
    <property type="entry name" value="Ribosome hibernation promotion factor-like"/>
    <property type="match status" value="1"/>
</dbReference>
<dbReference type="FunFam" id="3.30.160.100:FF:000001">
    <property type="entry name" value="Ribosome hibernation promoting factor"/>
    <property type="match status" value="1"/>
</dbReference>
<dbReference type="GO" id="GO:0045900">
    <property type="term" value="P:negative regulation of translational elongation"/>
    <property type="evidence" value="ECO:0007669"/>
    <property type="project" value="TreeGrafter"/>
</dbReference>
<comment type="function">
    <text evidence="6">Required for dimerization of active 70S ribosomes into 100S ribosomes in stationary phase; 100S ribosomes are translationally inactive and sometimes present during exponential growth.</text>
</comment>
<dbReference type="HAMAP" id="MF_00839">
    <property type="entry name" value="HPF"/>
    <property type="match status" value="1"/>
</dbReference>
<dbReference type="PANTHER" id="PTHR33231">
    <property type="entry name" value="30S RIBOSOMAL PROTEIN"/>
    <property type="match status" value="1"/>
</dbReference>
<dbReference type="InterPro" id="IPR050574">
    <property type="entry name" value="HPF/YfiA_ribosome-assoc"/>
</dbReference>
<dbReference type="GeneID" id="24255015"/>
<dbReference type="Gene3D" id="3.30.505.50">
    <property type="entry name" value="Sigma 54 modulation/S30EA ribosomal protein, C-terminal domain"/>
    <property type="match status" value="1"/>
</dbReference>
<evidence type="ECO:0000256" key="1">
    <source>
        <dbReference type="ARBA" id="ARBA00022490"/>
    </source>
</evidence>
<reference evidence="8 11" key="2">
    <citation type="submission" date="2022-09" db="EMBL/GenBank/DDBJ databases">
        <title>complete genome sequences of Clostridium tetani str. KHSU-234311-028 isolated from soil.</title>
        <authorList>
            <person name="Sekizuka T."/>
            <person name="Shitada C."/>
            <person name="Takahashi M."/>
            <person name="Kuroda M."/>
        </authorList>
    </citation>
    <scope>NUCLEOTIDE SEQUENCE [LARGE SCALE GENOMIC DNA]</scope>
    <source>
        <strain evidence="8 11">KHSU-234311-028</strain>
    </source>
</reference>
<proteinExistence type="inferred from homology"/>
<feature type="domain" description="Sigma 54 modulation/S30EA ribosomal protein C-terminal" evidence="7">
    <location>
        <begin position="116"/>
        <end position="171"/>
    </location>
</feature>
<dbReference type="SUPFAM" id="SSF69754">
    <property type="entry name" value="Ribosome binding protein Y (YfiA homologue)"/>
    <property type="match status" value="1"/>
</dbReference>
<evidence type="ECO:0000313" key="10">
    <source>
        <dbReference type="Proteomes" id="UP000290921"/>
    </source>
</evidence>
<dbReference type="OMA" id="KYFAMPP"/>
<comment type="similarity">
    <text evidence="3">Belongs to the HPF/YfiA ribosome-associated protein family. Short HPF subfamily.</text>
</comment>
<dbReference type="InterPro" id="IPR034694">
    <property type="entry name" value="HPF_long/plastid"/>
</dbReference>
<dbReference type="GO" id="GO:0043024">
    <property type="term" value="F:ribosomal small subunit binding"/>
    <property type="evidence" value="ECO:0007669"/>
    <property type="project" value="TreeGrafter"/>
</dbReference>
<dbReference type="RefSeq" id="WP_011098637.1">
    <property type="nucleotide sequence ID" value="NZ_AP026804.1"/>
</dbReference>
<keyword evidence="1 6" id="KW-0963">Cytoplasm</keyword>
<dbReference type="Pfam" id="PF16321">
    <property type="entry name" value="Ribosom_S30AE_C"/>
    <property type="match status" value="1"/>
</dbReference>
<comment type="subunit">
    <text evidence="6">Interacts with 100S ribosomes.</text>
</comment>
<evidence type="ECO:0000259" key="7">
    <source>
        <dbReference type="Pfam" id="PF16321"/>
    </source>
</evidence>
<dbReference type="Proteomes" id="UP001321763">
    <property type="component" value="Chromosome"/>
</dbReference>
<dbReference type="InterPro" id="IPR038416">
    <property type="entry name" value="Ribosom_S30AE_C_sf"/>
</dbReference>
<evidence type="ECO:0000256" key="2">
    <source>
        <dbReference type="ARBA" id="ARBA00022845"/>
    </source>
</evidence>
<dbReference type="FunFam" id="3.30.505.50:FF:000001">
    <property type="entry name" value="Ribosome hibernation promoting factor"/>
    <property type="match status" value="1"/>
</dbReference>
<dbReference type="NCBIfam" id="TIGR00741">
    <property type="entry name" value="yfiA"/>
    <property type="match status" value="1"/>
</dbReference>
<dbReference type="InterPro" id="IPR032528">
    <property type="entry name" value="Ribosom_S30AE_C"/>
</dbReference>
<protein>
    <recommendedName>
        <fullName evidence="5 6">Ribosome hibernation promoting factor</fullName>
        <shortName evidence="6">HPF</shortName>
    </recommendedName>
</protein>
<comment type="similarity">
    <text evidence="6">Belongs to the HPF/YfiA ribosome-associated protein family. Long HPF subfamily.</text>
</comment>
<accession>A0A4Q0VDR9</accession>
<dbReference type="Proteomes" id="UP000290921">
    <property type="component" value="Unassembled WGS sequence"/>
</dbReference>